<dbReference type="InterPro" id="IPR021715">
    <property type="entry name" value="Slu7_dom"/>
</dbReference>
<evidence type="ECO:0000313" key="11">
    <source>
        <dbReference type="EMBL" id="CAG2186094.1"/>
    </source>
</evidence>
<dbReference type="InterPro" id="IPR036397">
    <property type="entry name" value="RNaseH_sf"/>
</dbReference>
<gene>
    <name evidence="11" type="ORF">MEDL_1661</name>
</gene>
<dbReference type="Pfam" id="PF25244">
    <property type="entry name" value="PML_C"/>
    <property type="match status" value="1"/>
</dbReference>
<dbReference type="GO" id="GO:0005681">
    <property type="term" value="C:spliceosomal complex"/>
    <property type="evidence" value="ECO:0007669"/>
    <property type="project" value="UniProtKB-UniRule"/>
</dbReference>
<organism evidence="11 12">
    <name type="scientific">Mytilus edulis</name>
    <name type="common">Blue mussel</name>
    <dbReference type="NCBI Taxonomy" id="6550"/>
    <lineage>
        <taxon>Eukaryota</taxon>
        <taxon>Metazoa</taxon>
        <taxon>Spiralia</taxon>
        <taxon>Lophotrochozoa</taxon>
        <taxon>Mollusca</taxon>
        <taxon>Bivalvia</taxon>
        <taxon>Autobranchia</taxon>
        <taxon>Pteriomorphia</taxon>
        <taxon>Mytilida</taxon>
        <taxon>Mytiloidea</taxon>
        <taxon>Mytilidae</taxon>
        <taxon>Mytilinae</taxon>
        <taxon>Mytilus</taxon>
    </lineage>
</organism>
<proteinExistence type="inferred from homology"/>
<dbReference type="InterPro" id="IPR012337">
    <property type="entry name" value="RNaseH-like_sf"/>
</dbReference>
<dbReference type="InterPro" id="IPR013520">
    <property type="entry name" value="Ribonucl_H"/>
</dbReference>
<dbReference type="InterPro" id="IPR049012">
    <property type="entry name" value="Mutator_transp_dom"/>
</dbReference>
<keyword evidence="7 8" id="KW-0539">Nucleus</keyword>
<feature type="region of interest" description="Disordered" evidence="9">
    <location>
        <begin position="199"/>
        <end position="225"/>
    </location>
</feature>
<dbReference type="Proteomes" id="UP000683360">
    <property type="component" value="Unassembled WGS sequence"/>
</dbReference>
<feature type="compositionally biased region" description="Basic and acidic residues" evidence="9">
    <location>
        <begin position="206"/>
        <end position="215"/>
    </location>
</feature>
<dbReference type="Pfam" id="PF20700">
    <property type="entry name" value="Mutator"/>
    <property type="match status" value="1"/>
</dbReference>
<dbReference type="CDD" id="cd06127">
    <property type="entry name" value="DEDDh"/>
    <property type="match status" value="1"/>
</dbReference>
<dbReference type="InterPro" id="IPR039974">
    <property type="entry name" value="Splicing_factor_SLU7"/>
</dbReference>
<evidence type="ECO:0000256" key="6">
    <source>
        <dbReference type="ARBA" id="ARBA00023187"/>
    </source>
</evidence>
<evidence type="ECO:0000256" key="8">
    <source>
        <dbReference type="RuleBase" id="RU367071"/>
    </source>
</evidence>
<dbReference type="OrthoDB" id="249612at2759"/>
<sequence length="1394" mass="156414">MSFQLNLPPSAVAKLAKTEDDFPKKVSREEWRKQKELEEARKAGTAPAMVDEEGKEINPHIPQYIMQAPWYYGVDAATLKHQRVQPETMKPLSEVGAWYKRGVKQGSTATKFRKGACQNCGSMTHQKKDCFERPRKIGAKFTGDDIAPDEHLQPNIDFSYESKRDRWNGLDPEEHQKKIHEEFARVEEAKRTLKEQSLDLSLMEGDSDKTEKKIDSDDEDKYADHIDMPGQKFETKQRITVRNLRIREDTAKYLYNLDVNSAFYDPKTRSMRENPSLGKDIFTGDNFVRFSGDAAEFASNQVFAWNAYEAGTDVHLQADPTRLAMLNKEVEKRKDDFKSSLKEGVLAKYGGEEHLEAPPKHLLMAQTEDYVEYSRHGTIIKGNEKPVIRSKYEEDVYINNHSSVWGSFWSNGKWGFKCCHSTIKESYCTGEAGKEAAQNEILAIEEGDESPVEEEPQKSLLEQHQEKMNGKKRKKKKKKNKHKKHKKKSSSESSSEESEEEGKINQKKLKKILFTLIMVRKVKGFKSKKQTERLRKVLQGLVDRRSERCTTDGKVPSVLKDHSYASANDGNPPIHVAEQLFSTSTETSWSMGRRIVELGVLAEGLSGCKKCGLPLQLTHASGIVTYGLSAIIKIPCYNTRCLHINNVATGKRHNKIWDANTKLATAMVHTGIGGRQVNTFLTALNIPPVSNTLLSARQKESGGAIETVAESTMAVCLSEELDITKNKSDRDELIVSVDGAWQKRGSGRSYDSLSGHCSMIGAETGKIIGYSVRSKFCKTCDEANRKGTKAKMHDCRLNWDGSSKAMEQDMVVEMVQNIKNSGITVGTIIADDDTTTIARLRKKVNPNIKKMSDRNHVKKNIANSLYSLGQKHKKLNQKIIKYFLNCLNYMLCQNQNDPDGVENGLEAVGRHPFGDHTFCDKTWCSHVEDPSKKYASLPFGKPLKDIPLQTALMDLMKGYKTQSSKLSNLGSTQGNESFNKSVASKAPKAHFYSGSSSLNIRVAASVAQKNEGQSYLLKVNKKIGLSPGVHTKRLAILRDIQARKRKAISVTRKEKIRRIQLRNRRIKKNTVKELCEGLSYSSAIDLQDHQDITEIPSAPSPPIEHCHIQETAKLVCFDFETTSLARDSHITQIAAVSGDNHWSCYVTPKIPITNQASDITGITVRNGRVFHQGKPVDSLSISKAMEDFFKFIKGEGDNIYLGGHNIKTFDCHVLINTLKCIGKSNILNTHVQGFLDTRLLFKINNPELKSFSQINLLKTLLNCDYAAHDALQDVTFLQKLMESSKIDYTDAKFSSATFTVPAAFHSFDQSASCKLNLPTLLEFVDNKVLSIGMARRIAASNLNKASLLIAFSRGQENGLQQLFSEECGKGPRVTRSSKIIHAVSKYISEHLIES</sequence>
<keyword evidence="12" id="KW-1185">Reference proteome</keyword>
<reference evidence="11" key="1">
    <citation type="submission" date="2021-03" db="EMBL/GenBank/DDBJ databases">
        <authorList>
            <person name="Bekaert M."/>
        </authorList>
    </citation>
    <scope>NUCLEOTIDE SEQUENCE</scope>
</reference>
<dbReference type="GO" id="GO:0030628">
    <property type="term" value="F:pre-mRNA 3'-splice site binding"/>
    <property type="evidence" value="ECO:0007669"/>
    <property type="project" value="UniProtKB-UniRule"/>
</dbReference>
<dbReference type="GO" id="GO:0000398">
    <property type="term" value="P:mRNA splicing, via spliceosome"/>
    <property type="evidence" value="ECO:0007669"/>
    <property type="project" value="UniProtKB-UniRule"/>
</dbReference>
<comment type="subcellular location">
    <subcellularLocation>
        <location evidence="1 8">Nucleus</location>
    </subcellularLocation>
</comment>
<feature type="compositionally biased region" description="Basic and acidic residues" evidence="9">
    <location>
        <begin position="455"/>
        <end position="469"/>
    </location>
</feature>
<dbReference type="SMART" id="SM00479">
    <property type="entry name" value="EXOIII"/>
    <property type="match status" value="1"/>
</dbReference>
<feature type="domain" description="Exonuclease" evidence="10">
    <location>
        <begin position="1113"/>
        <end position="1290"/>
    </location>
</feature>
<evidence type="ECO:0000256" key="1">
    <source>
        <dbReference type="ARBA" id="ARBA00004123"/>
    </source>
</evidence>
<dbReference type="EMBL" id="CAJPWZ010000116">
    <property type="protein sequence ID" value="CAG2186094.1"/>
    <property type="molecule type" value="Genomic_DNA"/>
</dbReference>
<dbReference type="SMR" id="A0A8S3PRJ9"/>
<evidence type="ECO:0000256" key="3">
    <source>
        <dbReference type="ARBA" id="ARBA00021377"/>
    </source>
</evidence>
<evidence type="ECO:0000256" key="5">
    <source>
        <dbReference type="ARBA" id="ARBA00022728"/>
    </source>
</evidence>
<dbReference type="InterPro" id="IPR057617">
    <property type="entry name" value="PML_C"/>
</dbReference>
<dbReference type="Gene3D" id="3.30.420.10">
    <property type="entry name" value="Ribonuclease H-like superfamily/Ribonuclease H"/>
    <property type="match status" value="1"/>
</dbReference>
<evidence type="ECO:0000259" key="10">
    <source>
        <dbReference type="SMART" id="SM00479"/>
    </source>
</evidence>
<keyword evidence="4 8" id="KW-0507">mRNA processing</keyword>
<dbReference type="PANTHER" id="PTHR12942:SF2">
    <property type="entry name" value="PRE-MRNA-SPLICING FACTOR SLU7"/>
    <property type="match status" value="1"/>
</dbReference>
<comment type="similarity">
    <text evidence="2 8">Belongs to the SLU7 family.</text>
</comment>
<comment type="function">
    <text evidence="8">Involved in pre-mRNA splicing.</text>
</comment>
<evidence type="ECO:0000313" key="12">
    <source>
        <dbReference type="Proteomes" id="UP000683360"/>
    </source>
</evidence>
<feature type="region of interest" description="Disordered" evidence="9">
    <location>
        <begin position="446"/>
        <end position="502"/>
    </location>
</feature>
<keyword evidence="5 8" id="KW-0747">Spliceosome</keyword>
<dbReference type="PANTHER" id="PTHR12942">
    <property type="entry name" value="STEP II SPLICING FACTOR SLU7"/>
    <property type="match status" value="1"/>
</dbReference>
<comment type="subunit">
    <text evidence="8">Associated with the spliceosome.</text>
</comment>
<keyword evidence="6 8" id="KW-0508">mRNA splicing</keyword>
<protein>
    <recommendedName>
        <fullName evidence="3 8">Pre-mRNA-splicing factor SLU7</fullName>
    </recommendedName>
</protein>
<evidence type="ECO:0000256" key="4">
    <source>
        <dbReference type="ARBA" id="ARBA00022664"/>
    </source>
</evidence>
<evidence type="ECO:0000256" key="9">
    <source>
        <dbReference type="SAM" id="MobiDB-lite"/>
    </source>
</evidence>
<evidence type="ECO:0000256" key="2">
    <source>
        <dbReference type="ARBA" id="ARBA00007203"/>
    </source>
</evidence>
<comment type="caution">
    <text evidence="11">The sequence shown here is derived from an EMBL/GenBank/DDBJ whole genome shotgun (WGS) entry which is preliminary data.</text>
</comment>
<feature type="compositionally biased region" description="Basic residues" evidence="9">
    <location>
        <begin position="470"/>
        <end position="488"/>
    </location>
</feature>
<accession>A0A8S3PRJ9</accession>
<name>A0A8S3PRJ9_MYTED</name>
<dbReference type="Pfam" id="PF00929">
    <property type="entry name" value="RNase_T"/>
    <property type="match status" value="1"/>
</dbReference>
<dbReference type="Pfam" id="PF11708">
    <property type="entry name" value="Slu7"/>
    <property type="match status" value="1"/>
</dbReference>
<dbReference type="SUPFAM" id="SSF53098">
    <property type="entry name" value="Ribonuclease H-like"/>
    <property type="match status" value="1"/>
</dbReference>
<evidence type="ECO:0000256" key="7">
    <source>
        <dbReference type="ARBA" id="ARBA00023242"/>
    </source>
</evidence>